<dbReference type="SUPFAM" id="SSF55486">
    <property type="entry name" value="Metalloproteases ('zincins'), catalytic domain"/>
    <property type="match status" value="1"/>
</dbReference>
<dbReference type="InterPro" id="IPR026444">
    <property type="entry name" value="Secre_tail"/>
</dbReference>
<keyword evidence="12" id="KW-1185">Reference proteome</keyword>
<feature type="region of interest" description="Disordered" evidence="9">
    <location>
        <begin position="343"/>
        <end position="373"/>
    </location>
</feature>
<protein>
    <recommendedName>
        <fullName evidence="10">MAM domain-containing protein</fullName>
    </recommendedName>
</protein>
<dbReference type="InterPro" id="IPR013320">
    <property type="entry name" value="ConA-like_dom_sf"/>
</dbReference>
<sequence>MGISVFAQSSGEEPVSRNCGAMDNLEYRKNANPKLNERMEAIEKHYAARVLQGIKSVDGDIITIPVVVHIIYSNNNENISDAQIQSQIDVLNEDFRRTNPDQDNVWSQADDSQIEFCLASVDPNGNTTDGITRTASNRTSWGTNDAIKSASNGGVNAWDTSQYLNMWIGNIGGGILGYAQFPGGNASTDGLVMSPQYFGSSAKGSGFYLSAPFDLGRTTTHEVGHFLNLRHIWGDGGCGVDDLVSDTPLAGDSNGGCSVGSTSCGSVDMVQNYMDYTDDDCMNLFTEGQVERMRAVLEAGGSRRSLALSTKCQGGTTNPPSVGCTSTISNFPYAESFETGLGAWSNEEDTDDIDWTRDASGTPSSNTGPSSGSNGDYYMYVEASGNGSGYPNKNAILNSPCFDLSGVSSATFGFEYHMNGSAIGVLSVQARTDNEGAWSTLFSISGTQGTDWNAESINLSSYVGESSVQLRFNTTTGSSWQGDVAIDGVVLSSENDPGPPTGTCTDIEVNFTFDNYPEETSFAITNTSGNIVASGGTYGSQADGSSLTITECLDAGCYNFTITDAYGDGICCGYGNGAYSISANGIVLISGGQFGSSETTEFCVGEGVRSIPVIRTVNEADRYVPMVLAPNPTNSGIVNITGVSLDTAYHIYNVYGQKVLDGTMVSNSVDVSTLSVGVYMIKIANGKEIKTLPFVVEK</sequence>
<dbReference type="InterPro" id="IPR024079">
    <property type="entry name" value="MetalloPept_cat_dom_sf"/>
</dbReference>
<proteinExistence type="inferred from homology"/>
<keyword evidence="3" id="KW-0479">Metal-binding</keyword>
<keyword evidence="8" id="KW-1015">Disulfide bond</keyword>
<dbReference type="SMART" id="SM00137">
    <property type="entry name" value="MAM"/>
    <property type="match status" value="1"/>
</dbReference>
<organism evidence="11 12">
    <name type="scientific">Aquimarina addita</name>
    <dbReference type="NCBI Taxonomy" id="870485"/>
    <lineage>
        <taxon>Bacteria</taxon>
        <taxon>Pseudomonadati</taxon>
        <taxon>Bacteroidota</taxon>
        <taxon>Flavobacteriia</taxon>
        <taxon>Flavobacteriales</taxon>
        <taxon>Flavobacteriaceae</taxon>
        <taxon>Aquimarina</taxon>
    </lineage>
</organism>
<evidence type="ECO:0000313" key="12">
    <source>
        <dbReference type="Proteomes" id="UP001500459"/>
    </source>
</evidence>
<dbReference type="EMBL" id="BAABCW010000001">
    <property type="protein sequence ID" value="GAA4108701.1"/>
    <property type="molecule type" value="Genomic_DNA"/>
</dbReference>
<dbReference type="PANTHER" id="PTHR47466">
    <property type="match status" value="1"/>
</dbReference>
<evidence type="ECO:0000256" key="8">
    <source>
        <dbReference type="ARBA" id="ARBA00023157"/>
    </source>
</evidence>
<dbReference type="Gene3D" id="3.40.390.10">
    <property type="entry name" value="Collagenase (Catalytic Domain)"/>
    <property type="match status" value="1"/>
</dbReference>
<keyword evidence="6" id="KW-0862">Zinc</keyword>
<dbReference type="Proteomes" id="UP001500459">
    <property type="component" value="Unassembled WGS sequence"/>
</dbReference>
<evidence type="ECO:0000256" key="5">
    <source>
        <dbReference type="ARBA" id="ARBA00022801"/>
    </source>
</evidence>
<keyword evidence="4" id="KW-0732">Signal</keyword>
<dbReference type="Gene3D" id="2.60.120.200">
    <property type="match status" value="1"/>
</dbReference>
<name>A0ABP7X9U7_9FLAO</name>
<dbReference type="CDD" id="cd06263">
    <property type="entry name" value="MAM"/>
    <property type="match status" value="1"/>
</dbReference>
<comment type="similarity">
    <text evidence="1">Belongs to the peptidase M43B family.</text>
</comment>
<keyword evidence="2" id="KW-0645">Protease</keyword>
<dbReference type="InterPro" id="IPR000998">
    <property type="entry name" value="MAM_dom"/>
</dbReference>
<evidence type="ECO:0000256" key="3">
    <source>
        <dbReference type="ARBA" id="ARBA00022723"/>
    </source>
</evidence>
<dbReference type="Pfam" id="PF05572">
    <property type="entry name" value="Peptidase_M43"/>
    <property type="match status" value="1"/>
</dbReference>
<dbReference type="Pfam" id="PF18962">
    <property type="entry name" value="Por_Secre_tail"/>
    <property type="match status" value="1"/>
</dbReference>
<feature type="compositionally biased region" description="Low complexity" evidence="9">
    <location>
        <begin position="360"/>
        <end position="373"/>
    </location>
</feature>
<accession>A0ABP7X9U7</accession>
<dbReference type="NCBIfam" id="TIGR04183">
    <property type="entry name" value="Por_Secre_tail"/>
    <property type="match status" value="1"/>
</dbReference>
<dbReference type="Pfam" id="PF00629">
    <property type="entry name" value="MAM"/>
    <property type="match status" value="1"/>
</dbReference>
<evidence type="ECO:0000256" key="7">
    <source>
        <dbReference type="ARBA" id="ARBA00023049"/>
    </source>
</evidence>
<dbReference type="SUPFAM" id="SSF49899">
    <property type="entry name" value="Concanavalin A-like lectins/glucanases"/>
    <property type="match status" value="1"/>
</dbReference>
<keyword evidence="7" id="KW-0482">Metalloprotease</keyword>
<evidence type="ECO:0000256" key="1">
    <source>
        <dbReference type="ARBA" id="ARBA00008721"/>
    </source>
</evidence>
<dbReference type="PROSITE" id="PS50060">
    <property type="entry name" value="MAM_2"/>
    <property type="match status" value="1"/>
</dbReference>
<comment type="caution">
    <text evidence="11">The sequence shown here is derived from an EMBL/GenBank/DDBJ whole genome shotgun (WGS) entry which is preliminary data.</text>
</comment>
<keyword evidence="5" id="KW-0378">Hydrolase</keyword>
<evidence type="ECO:0000313" key="11">
    <source>
        <dbReference type="EMBL" id="GAA4108701.1"/>
    </source>
</evidence>
<evidence type="ECO:0000256" key="6">
    <source>
        <dbReference type="ARBA" id="ARBA00022833"/>
    </source>
</evidence>
<gene>
    <name evidence="11" type="ORF">GCM10022393_04980</name>
</gene>
<evidence type="ECO:0000256" key="4">
    <source>
        <dbReference type="ARBA" id="ARBA00022729"/>
    </source>
</evidence>
<evidence type="ECO:0000256" key="9">
    <source>
        <dbReference type="SAM" id="MobiDB-lite"/>
    </source>
</evidence>
<evidence type="ECO:0000256" key="2">
    <source>
        <dbReference type="ARBA" id="ARBA00022670"/>
    </source>
</evidence>
<evidence type="ECO:0000259" key="10">
    <source>
        <dbReference type="PROSITE" id="PS50060"/>
    </source>
</evidence>
<dbReference type="InterPro" id="IPR008754">
    <property type="entry name" value="Peptidase_M43"/>
</dbReference>
<dbReference type="CDD" id="cd04275">
    <property type="entry name" value="ZnMc_pappalysin_like"/>
    <property type="match status" value="1"/>
</dbReference>
<dbReference type="PANTHER" id="PTHR47466:SF1">
    <property type="entry name" value="METALLOPROTEASE MEP1 (AFU_ORTHOLOGUE AFUA_1G07730)-RELATED"/>
    <property type="match status" value="1"/>
</dbReference>
<reference evidence="12" key="1">
    <citation type="journal article" date="2019" name="Int. J. Syst. Evol. Microbiol.">
        <title>The Global Catalogue of Microorganisms (GCM) 10K type strain sequencing project: providing services to taxonomists for standard genome sequencing and annotation.</title>
        <authorList>
            <consortium name="The Broad Institute Genomics Platform"/>
            <consortium name="The Broad Institute Genome Sequencing Center for Infectious Disease"/>
            <person name="Wu L."/>
            <person name="Ma J."/>
        </authorList>
    </citation>
    <scope>NUCLEOTIDE SEQUENCE [LARGE SCALE GENOMIC DNA]</scope>
    <source>
        <strain evidence="12">JCM 17106</strain>
    </source>
</reference>
<feature type="domain" description="MAM" evidence="10">
    <location>
        <begin position="333"/>
        <end position="506"/>
    </location>
</feature>